<accession>A0A367UDF4</accession>
<dbReference type="AlphaFoldDB" id="A0A367UDF4"/>
<dbReference type="EMBL" id="JPWA01000008">
    <property type="protein sequence ID" value="RCK06345.1"/>
    <property type="molecule type" value="Genomic_DNA"/>
</dbReference>
<keyword evidence="2" id="KW-1185">Reference proteome</keyword>
<dbReference type="Proteomes" id="UP000252419">
    <property type="component" value="Unassembled WGS sequence"/>
</dbReference>
<evidence type="ECO:0000313" key="1">
    <source>
        <dbReference type="EMBL" id="RCK06345.1"/>
    </source>
</evidence>
<reference evidence="1 2" key="1">
    <citation type="submission" date="2014-07" db="EMBL/GenBank/DDBJ databases">
        <title>Draft genome sequence of Thalassospira xianhensis P-4 (MCCC 1A02616).</title>
        <authorList>
            <person name="Lai Q."/>
            <person name="Shao Z."/>
        </authorList>
    </citation>
    <scope>NUCLEOTIDE SEQUENCE [LARGE SCALE GENOMIC DNA]</scope>
    <source>
        <strain evidence="1 2">MCCC 1A02616</strain>
    </source>
</reference>
<evidence type="ECO:0008006" key="3">
    <source>
        <dbReference type="Google" id="ProtNLM"/>
    </source>
</evidence>
<evidence type="ECO:0000313" key="2">
    <source>
        <dbReference type="Proteomes" id="UP000252419"/>
    </source>
</evidence>
<protein>
    <recommendedName>
        <fullName evidence="3">DUF2513 domain-containing protein</fullName>
    </recommendedName>
</protein>
<gene>
    <name evidence="1" type="ORF">TH5_09090</name>
</gene>
<name>A0A367UDF4_9PROT</name>
<organism evidence="1 2">
    <name type="scientific">Thalassospira xianhensis MCCC 1A02616</name>
    <dbReference type="NCBI Taxonomy" id="1177929"/>
    <lineage>
        <taxon>Bacteria</taxon>
        <taxon>Pseudomonadati</taxon>
        <taxon>Pseudomonadota</taxon>
        <taxon>Alphaproteobacteria</taxon>
        <taxon>Rhodospirillales</taxon>
        <taxon>Thalassospiraceae</taxon>
        <taxon>Thalassospira</taxon>
    </lineage>
</organism>
<proteinExistence type="predicted"/>
<sequence>MQRDVELIRSLMLEIEGGRADFVCLSSEECEILGIEDTELSQNRARQLSHHIQLLSERNLVMFARTGTHWHVERILWDGHDFLDSVRDEEVWNKTRAGVRKAGVFTFDFLVDVAKGFAKTQLEKHTGIELSK</sequence>
<dbReference type="InterPro" id="IPR019650">
    <property type="entry name" value="DUF2513"/>
</dbReference>
<dbReference type="Pfam" id="PF10711">
    <property type="entry name" value="DUF2513"/>
    <property type="match status" value="1"/>
</dbReference>
<comment type="caution">
    <text evidence="1">The sequence shown here is derived from an EMBL/GenBank/DDBJ whole genome shotgun (WGS) entry which is preliminary data.</text>
</comment>